<dbReference type="EMBL" id="JARKNE010000007">
    <property type="protein sequence ID" value="KAK5818082.1"/>
    <property type="molecule type" value="Genomic_DNA"/>
</dbReference>
<evidence type="ECO:0000313" key="2">
    <source>
        <dbReference type="Proteomes" id="UP001358586"/>
    </source>
</evidence>
<protein>
    <submittedName>
        <fullName evidence="1">Uncharacterized protein</fullName>
    </submittedName>
</protein>
<accession>A0ABR0PA74</accession>
<sequence>MDVCKTYSERTFRGARGISSHESRGVRSFNSHILKEFACGGLRDSTGDPKRYTYLAYLRSAQNFPKTLSTEQEREKNEEHNNV</sequence>
<gene>
    <name evidence="1" type="ORF">PVK06_023013</name>
</gene>
<name>A0ABR0PA74_GOSAR</name>
<keyword evidence="2" id="KW-1185">Reference proteome</keyword>
<reference evidence="1 2" key="1">
    <citation type="submission" date="2023-03" db="EMBL/GenBank/DDBJ databases">
        <title>WGS of Gossypium arboreum.</title>
        <authorList>
            <person name="Yu D."/>
        </authorList>
    </citation>
    <scope>NUCLEOTIDE SEQUENCE [LARGE SCALE GENOMIC DNA]</scope>
    <source>
        <tissue evidence="1">Leaf</tissue>
    </source>
</reference>
<organism evidence="1 2">
    <name type="scientific">Gossypium arboreum</name>
    <name type="common">Tree cotton</name>
    <name type="synonym">Gossypium nanking</name>
    <dbReference type="NCBI Taxonomy" id="29729"/>
    <lineage>
        <taxon>Eukaryota</taxon>
        <taxon>Viridiplantae</taxon>
        <taxon>Streptophyta</taxon>
        <taxon>Embryophyta</taxon>
        <taxon>Tracheophyta</taxon>
        <taxon>Spermatophyta</taxon>
        <taxon>Magnoliopsida</taxon>
        <taxon>eudicotyledons</taxon>
        <taxon>Gunneridae</taxon>
        <taxon>Pentapetalae</taxon>
        <taxon>rosids</taxon>
        <taxon>malvids</taxon>
        <taxon>Malvales</taxon>
        <taxon>Malvaceae</taxon>
        <taxon>Malvoideae</taxon>
        <taxon>Gossypium</taxon>
    </lineage>
</organism>
<evidence type="ECO:0000313" key="1">
    <source>
        <dbReference type="EMBL" id="KAK5818082.1"/>
    </source>
</evidence>
<proteinExistence type="predicted"/>
<comment type="caution">
    <text evidence="1">The sequence shown here is derived from an EMBL/GenBank/DDBJ whole genome shotgun (WGS) entry which is preliminary data.</text>
</comment>
<dbReference type="Proteomes" id="UP001358586">
    <property type="component" value="Chromosome 7"/>
</dbReference>